<feature type="region of interest" description="Disordered" evidence="1">
    <location>
        <begin position="1"/>
        <end position="20"/>
    </location>
</feature>
<protein>
    <submittedName>
        <fullName evidence="2">Uncharacterized protein</fullName>
    </submittedName>
</protein>
<evidence type="ECO:0000256" key="1">
    <source>
        <dbReference type="SAM" id="MobiDB-lite"/>
    </source>
</evidence>
<organism evidence="2 3">
    <name type="scientific">Thalassiosira oceanica</name>
    <name type="common">Marine diatom</name>
    <dbReference type="NCBI Taxonomy" id="159749"/>
    <lineage>
        <taxon>Eukaryota</taxon>
        <taxon>Sar</taxon>
        <taxon>Stramenopiles</taxon>
        <taxon>Ochrophyta</taxon>
        <taxon>Bacillariophyta</taxon>
        <taxon>Coscinodiscophyceae</taxon>
        <taxon>Thalassiosirophycidae</taxon>
        <taxon>Thalassiosirales</taxon>
        <taxon>Thalassiosiraceae</taxon>
        <taxon>Thalassiosira</taxon>
    </lineage>
</organism>
<comment type="caution">
    <text evidence="2">The sequence shown here is derived from an EMBL/GenBank/DDBJ whole genome shotgun (WGS) entry which is preliminary data.</text>
</comment>
<dbReference type="Proteomes" id="UP000266841">
    <property type="component" value="Unassembled WGS sequence"/>
</dbReference>
<sequence length="307" mass="33447">MLANKFQRAEKGTPESTFSPDIPGDLRIRVLYLLHDDRAEPHAVNSHDVHVEKHRDVSQSLALLPPFDLPKTPRAVLRPDGLLDLGDPDDVDPLGEADEDALQYGRHLGLEGRQGQTGLGDVHQVEPQRHDLDVVLLDDDGGIPGRTRRRLQLVLGDAPVRSREVPLAAPGPRLVDLPDPRGHVRARRAALGRERRGPPGAGPALLALGPGITPAVRRGHGALAGGVAAERLDAVALAGLAVEEAVSALYGERVAPRGGGVAVERGEERRRYEDDEPHRSVPFLLAFLYNEVKFLRLLRDRQDESDE</sequence>
<evidence type="ECO:0000313" key="3">
    <source>
        <dbReference type="Proteomes" id="UP000266841"/>
    </source>
</evidence>
<dbReference type="AlphaFoldDB" id="K0RTC6"/>
<name>K0RTC6_THAOC</name>
<evidence type="ECO:0000313" key="2">
    <source>
        <dbReference type="EMBL" id="EJK56225.1"/>
    </source>
</evidence>
<gene>
    <name evidence="2" type="ORF">THAOC_23931</name>
</gene>
<reference evidence="2 3" key="1">
    <citation type="journal article" date="2012" name="Genome Biol.">
        <title>Genome and low-iron response of an oceanic diatom adapted to chronic iron limitation.</title>
        <authorList>
            <person name="Lommer M."/>
            <person name="Specht M."/>
            <person name="Roy A.S."/>
            <person name="Kraemer L."/>
            <person name="Andreson R."/>
            <person name="Gutowska M.A."/>
            <person name="Wolf J."/>
            <person name="Bergner S.V."/>
            <person name="Schilhabel M.B."/>
            <person name="Klostermeier U.C."/>
            <person name="Beiko R.G."/>
            <person name="Rosenstiel P."/>
            <person name="Hippler M."/>
            <person name="Laroche J."/>
        </authorList>
    </citation>
    <scope>NUCLEOTIDE SEQUENCE [LARGE SCALE GENOMIC DNA]</scope>
    <source>
        <strain evidence="2 3">CCMP1005</strain>
    </source>
</reference>
<accession>K0RTC6</accession>
<keyword evidence="3" id="KW-1185">Reference proteome</keyword>
<dbReference type="EMBL" id="AGNL01032071">
    <property type="protein sequence ID" value="EJK56225.1"/>
    <property type="molecule type" value="Genomic_DNA"/>
</dbReference>
<proteinExistence type="predicted"/>